<keyword evidence="2" id="KW-1185">Reference proteome</keyword>
<sequence length="205" mass="22701">MTADRLRVLQALRLKGRVPVAELTAATGLGTDSVQDIVEGLTGAELAEELRGRLKLTPAGRAQLEELLAVERASIDQVALERLYHEFDKHNSALKSLMTRWQLRTADTPNDHTDAEYDQAVIVDLGWLDRDFQPLLARIVEVAPRLSHYPGRFGSALARIADGDHSWFAKPLADSYHTVWFELHEELIGLAGLSRAEEAAAGRAE</sequence>
<dbReference type="EMBL" id="AP022620">
    <property type="protein sequence ID" value="BBZ78856.1"/>
    <property type="molecule type" value="Genomic_DNA"/>
</dbReference>
<dbReference type="InterPro" id="IPR036388">
    <property type="entry name" value="WH-like_DNA-bd_sf"/>
</dbReference>
<proteinExistence type="predicted"/>
<protein>
    <submittedName>
        <fullName evidence="1">Uncharacterized protein</fullName>
    </submittedName>
</protein>
<dbReference type="InterPro" id="IPR036390">
    <property type="entry name" value="WH_DNA-bd_sf"/>
</dbReference>
<dbReference type="KEGG" id="many:MANY_41930"/>
<name>A0A6N4WA37_9MYCO</name>
<dbReference type="AlphaFoldDB" id="A0A6N4WA37"/>
<dbReference type="Gene3D" id="1.10.10.10">
    <property type="entry name" value="Winged helix-like DNA-binding domain superfamily/Winged helix DNA-binding domain"/>
    <property type="match status" value="1"/>
</dbReference>
<gene>
    <name evidence="1" type="ORF">MANY_41930</name>
</gene>
<dbReference type="Proteomes" id="UP000467249">
    <property type="component" value="Chromosome"/>
</dbReference>
<reference evidence="1 2" key="1">
    <citation type="journal article" date="2019" name="Emerg. Microbes Infect.">
        <title>Comprehensive subspecies identification of 175 nontuberculous mycobacteria species based on 7547 genomic profiles.</title>
        <authorList>
            <person name="Matsumoto Y."/>
            <person name="Kinjo T."/>
            <person name="Motooka D."/>
            <person name="Nabeya D."/>
            <person name="Jung N."/>
            <person name="Uechi K."/>
            <person name="Horii T."/>
            <person name="Iida T."/>
            <person name="Fujita J."/>
            <person name="Nakamura S."/>
        </authorList>
    </citation>
    <scope>NUCLEOTIDE SEQUENCE [LARGE SCALE GENOMIC DNA]</scope>
    <source>
        <strain evidence="1 2">JCM 30275</strain>
    </source>
</reference>
<accession>A0A6N4WA37</accession>
<dbReference type="SUPFAM" id="SSF46785">
    <property type="entry name" value="Winged helix' DNA-binding domain"/>
    <property type="match status" value="1"/>
</dbReference>
<evidence type="ECO:0000313" key="1">
    <source>
        <dbReference type="EMBL" id="BBZ78856.1"/>
    </source>
</evidence>
<evidence type="ECO:0000313" key="2">
    <source>
        <dbReference type="Proteomes" id="UP000467249"/>
    </source>
</evidence>
<organism evidence="1 2">
    <name type="scientific">Mycolicibacterium anyangense</name>
    <dbReference type="NCBI Taxonomy" id="1431246"/>
    <lineage>
        <taxon>Bacteria</taxon>
        <taxon>Bacillati</taxon>
        <taxon>Actinomycetota</taxon>
        <taxon>Actinomycetes</taxon>
        <taxon>Mycobacteriales</taxon>
        <taxon>Mycobacteriaceae</taxon>
        <taxon>Mycolicibacterium</taxon>
    </lineage>
</organism>
<dbReference type="RefSeq" id="WP_163805946.1">
    <property type="nucleotide sequence ID" value="NZ_AP022620.1"/>
</dbReference>